<gene>
    <name evidence="1" type="ORF">ACOLOM_LOCUS5260</name>
</gene>
<dbReference type="EMBL" id="CAJVPT010009437">
    <property type="protein sequence ID" value="CAG8561679.1"/>
    <property type="molecule type" value="Genomic_DNA"/>
</dbReference>
<organism evidence="1 2">
    <name type="scientific">Acaulospora colombiana</name>
    <dbReference type="NCBI Taxonomy" id="27376"/>
    <lineage>
        <taxon>Eukaryota</taxon>
        <taxon>Fungi</taxon>
        <taxon>Fungi incertae sedis</taxon>
        <taxon>Mucoromycota</taxon>
        <taxon>Glomeromycotina</taxon>
        <taxon>Glomeromycetes</taxon>
        <taxon>Diversisporales</taxon>
        <taxon>Acaulosporaceae</taxon>
        <taxon>Acaulospora</taxon>
    </lineage>
</organism>
<protein>
    <submittedName>
        <fullName evidence="1">16331_t:CDS:1</fullName>
    </submittedName>
</protein>
<reference evidence="1" key="1">
    <citation type="submission" date="2021-06" db="EMBL/GenBank/DDBJ databases">
        <authorList>
            <person name="Kallberg Y."/>
            <person name="Tangrot J."/>
            <person name="Rosling A."/>
        </authorList>
    </citation>
    <scope>NUCLEOTIDE SEQUENCE</scope>
    <source>
        <strain evidence="1">CL356</strain>
    </source>
</reference>
<sequence length="252" mass="28350">ADLDLEPLDSIETSKISLSHKVLSLVPYFNSHDVGINVTTAVFVKNLIEKAETKLKNDEYDKYVNYLQRATQLGSACAAAKLGDVYNRGLNFIIVPDYAAAAAYYFLSLKLIMMIPYASWDMTLLLDVAIGLTELYQSRLSNECDEDIISHGVKIMRNIDEKLQDPHFIRILTHQDVQKRRAIRIHMNFCFALAAMTTGNIFEAALSFHECELVGECGIETADKLVKKSQLHIKLIDSSLPRIPPICGLLRE</sequence>
<accession>A0ACA9M1I5</accession>
<evidence type="ECO:0000313" key="2">
    <source>
        <dbReference type="Proteomes" id="UP000789525"/>
    </source>
</evidence>
<comment type="caution">
    <text evidence="1">The sequence shown here is derived from an EMBL/GenBank/DDBJ whole genome shotgun (WGS) entry which is preliminary data.</text>
</comment>
<evidence type="ECO:0000313" key="1">
    <source>
        <dbReference type="EMBL" id="CAG8561679.1"/>
    </source>
</evidence>
<feature type="non-terminal residue" evidence="1">
    <location>
        <position position="1"/>
    </location>
</feature>
<keyword evidence="2" id="KW-1185">Reference proteome</keyword>
<proteinExistence type="predicted"/>
<dbReference type="Proteomes" id="UP000789525">
    <property type="component" value="Unassembled WGS sequence"/>
</dbReference>
<name>A0ACA9M1I5_9GLOM</name>